<evidence type="ECO:0000313" key="1">
    <source>
        <dbReference type="EMBL" id="AIF26284.1"/>
    </source>
</evidence>
<name>A0A0B4N0A3_9BACT</name>
<dbReference type="Gene3D" id="1.10.10.10">
    <property type="entry name" value="Winged helix-like DNA-binding domain superfamily/Winged helix DNA-binding domain"/>
    <property type="match status" value="1"/>
</dbReference>
<dbReference type="SUPFAM" id="SSF46689">
    <property type="entry name" value="Homeodomain-like"/>
    <property type="match status" value="1"/>
</dbReference>
<sequence>MAKHLNPLEKEFLIRRYRSNLRISIKDFCESNGITDSSLKKWMKQYDEGGLEGLARADADIKEVLPEGVDRTEESYKREILKLRIENERLKKSYAVQTNADGEREYVRLKPKSSK</sequence>
<protein>
    <recommendedName>
        <fullName evidence="2">Transposase</fullName>
    </recommendedName>
</protein>
<dbReference type="InterPro" id="IPR002514">
    <property type="entry name" value="Transposase_8"/>
</dbReference>
<dbReference type="AlphaFoldDB" id="A0A0B4N0A3"/>
<organism evidence="1">
    <name type="scientific">uncultured bacterium Lq_025_E06</name>
    <dbReference type="NCBI Taxonomy" id="1489290"/>
    <lineage>
        <taxon>Bacteria</taxon>
        <taxon>environmental samples</taxon>
    </lineage>
</organism>
<dbReference type="InterPro" id="IPR009057">
    <property type="entry name" value="Homeodomain-like_sf"/>
</dbReference>
<accession>A0A0B4N0A3</accession>
<evidence type="ECO:0008006" key="2">
    <source>
        <dbReference type="Google" id="ProtNLM"/>
    </source>
</evidence>
<proteinExistence type="predicted"/>
<dbReference type="InterPro" id="IPR036388">
    <property type="entry name" value="WH-like_DNA-bd_sf"/>
</dbReference>
<reference evidence="1" key="1">
    <citation type="submission" date="2014-03" db="EMBL/GenBank/DDBJ databases">
        <title>A sequence of cellulolytic fosmid clone of goat rumen metagenome.</title>
        <authorList>
            <person name="Lee K.-T."/>
            <person name="Kim J.-Y."/>
            <person name="Kim Y.-J."/>
            <person name="Ahn J.-H."/>
            <person name="Park M.-N."/>
            <person name="Kim J.-H."/>
            <person name="Kim T.-H."/>
        </authorList>
    </citation>
    <scope>NUCLEOTIDE SEQUENCE</scope>
</reference>
<dbReference type="Pfam" id="PF01527">
    <property type="entry name" value="HTH_Tnp_1"/>
    <property type="match status" value="1"/>
</dbReference>
<dbReference type="EMBL" id="KJ631405">
    <property type="protein sequence ID" value="AIF26284.1"/>
    <property type="molecule type" value="Genomic_DNA"/>
</dbReference>